<dbReference type="PANTHER" id="PTHR24321">
    <property type="entry name" value="DEHYDROGENASES, SHORT CHAIN"/>
    <property type="match status" value="1"/>
</dbReference>
<dbReference type="PANTHER" id="PTHR24321:SF8">
    <property type="entry name" value="ESTRADIOL 17-BETA-DEHYDROGENASE 8-RELATED"/>
    <property type="match status" value="1"/>
</dbReference>
<dbReference type="RefSeq" id="XP_007725332.1">
    <property type="nucleotide sequence ID" value="XM_007727142.1"/>
</dbReference>
<dbReference type="Gene3D" id="3.40.50.720">
    <property type="entry name" value="NAD(P)-binding Rossmann-like Domain"/>
    <property type="match status" value="1"/>
</dbReference>
<reference evidence="4 5" key="1">
    <citation type="submission" date="2013-03" db="EMBL/GenBank/DDBJ databases">
        <title>The Genome Sequence of Capronia coronata CBS 617.96.</title>
        <authorList>
            <consortium name="The Broad Institute Genomics Platform"/>
            <person name="Cuomo C."/>
            <person name="de Hoog S."/>
            <person name="Gorbushina A."/>
            <person name="Walker B."/>
            <person name="Young S.K."/>
            <person name="Zeng Q."/>
            <person name="Gargeya S."/>
            <person name="Fitzgerald M."/>
            <person name="Haas B."/>
            <person name="Abouelleil A."/>
            <person name="Allen A.W."/>
            <person name="Alvarado L."/>
            <person name="Arachchi H.M."/>
            <person name="Berlin A.M."/>
            <person name="Chapman S.B."/>
            <person name="Gainer-Dewar J."/>
            <person name="Goldberg J."/>
            <person name="Griggs A."/>
            <person name="Gujja S."/>
            <person name="Hansen M."/>
            <person name="Howarth C."/>
            <person name="Imamovic A."/>
            <person name="Ireland A."/>
            <person name="Larimer J."/>
            <person name="McCowan C."/>
            <person name="Murphy C."/>
            <person name="Pearson M."/>
            <person name="Poon T.W."/>
            <person name="Priest M."/>
            <person name="Roberts A."/>
            <person name="Saif S."/>
            <person name="Shea T."/>
            <person name="Sisk P."/>
            <person name="Sykes S."/>
            <person name="Wortman J."/>
            <person name="Nusbaum C."/>
            <person name="Birren B."/>
        </authorList>
    </citation>
    <scope>NUCLEOTIDE SEQUENCE [LARGE SCALE GENOMIC DNA]</scope>
    <source>
        <strain evidence="4 5">CBS 617.96</strain>
    </source>
</reference>
<gene>
    <name evidence="4" type="ORF">A1O1_06263</name>
</gene>
<evidence type="ECO:0000313" key="4">
    <source>
        <dbReference type="EMBL" id="EXJ85894.1"/>
    </source>
</evidence>
<protein>
    <recommendedName>
        <fullName evidence="6">3-oxoacyl-[acyl-carrier protein] reductase</fullName>
    </recommendedName>
</protein>
<dbReference type="InterPro" id="IPR020904">
    <property type="entry name" value="Sc_DH/Rdtase_CS"/>
</dbReference>
<dbReference type="eggNOG" id="KOG0725">
    <property type="taxonomic scope" value="Eukaryota"/>
</dbReference>
<evidence type="ECO:0000313" key="5">
    <source>
        <dbReference type="Proteomes" id="UP000019484"/>
    </source>
</evidence>
<keyword evidence="5" id="KW-1185">Reference proteome</keyword>
<evidence type="ECO:0000256" key="1">
    <source>
        <dbReference type="ARBA" id="ARBA00006484"/>
    </source>
</evidence>
<dbReference type="InterPro" id="IPR036291">
    <property type="entry name" value="NAD(P)-bd_dom_sf"/>
</dbReference>
<dbReference type="Pfam" id="PF13561">
    <property type="entry name" value="adh_short_C2"/>
    <property type="match status" value="1"/>
</dbReference>
<name>W9YUE5_9EURO</name>
<keyword evidence="2" id="KW-0521">NADP</keyword>
<evidence type="ECO:0000256" key="3">
    <source>
        <dbReference type="ARBA" id="ARBA00023002"/>
    </source>
</evidence>
<dbReference type="OrthoDB" id="1669814at2759"/>
<evidence type="ECO:0000256" key="2">
    <source>
        <dbReference type="ARBA" id="ARBA00022857"/>
    </source>
</evidence>
<proteinExistence type="inferred from homology"/>
<comment type="caution">
    <text evidence="4">The sequence shown here is derived from an EMBL/GenBank/DDBJ whole genome shotgun (WGS) entry which is preliminary data.</text>
</comment>
<dbReference type="GeneID" id="19161131"/>
<dbReference type="PRINTS" id="PR00081">
    <property type="entry name" value="GDHRDH"/>
</dbReference>
<dbReference type="STRING" id="1182541.W9YUE5"/>
<dbReference type="PROSITE" id="PS00061">
    <property type="entry name" value="ADH_SHORT"/>
    <property type="match status" value="1"/>
</dbReference>
<dbReference type="GO" id="GO:0016491">
    <property type="term" value="F:oxidoreductase activity"/>
    <property type="evidence" value="ECO:0007669"/>
    <property type="project" value="UniProtKB-KW"/>
</dbReference>
<dbReference type="HOGENOM" id="CLU_010194_1_0_1"/>
<accession>W9YUE5</accession>
<dbReference type="AlphaFoldDB" id="W9YUE5"/>
<comment type="similarity">
    <text evidence="1">Belongs to the short-chain dehydrogenases/reductases (SDR) family.</text>
</comment>
<dbReference type="InterPro" id="IPR002347">
    <property type="entry name" value="SDR_fam"/>
</dbReference>
<evidence type="ECO:0008006" key="6">
    <source>
        <dbReference type="Google" id="ProtNLM"/>
    </source>
</evidence>
<organism evidence="4 5">
    <name type="scientific">Capronia coronata CBS 617.96</name>
    <dbReference type="NCBI Taxonomy" id="1182541"/>
    <lineage>
        <taxon>Eukaryota</taxon>
        <taxon>Fungi</taxon>
        <taxon>Dikarya</taxon>
        <taxon>Ascomycota</taxon>
        <taxon>Pezizomycotina</taxon>
        <taxon>Eurotiomycetes</taxon>
        <taxon>Chaetothyriomycetidae</taxon>
        <taxon>Chaetothyriales</taxon>
        <taxon>Herpotrichiellaceae</taxon>
        <taxon>Capronia</taxon>
    </lineage>
</organism>
<keyword evidence="3" id="KW-0560">Oxidoreductase</keyword>
<sequence>MASIAGKVFALTGAASGIGLNTCCQLARLKARAVSIGDVNPNLFEDAKKTLLDINPDLQVLTAKVDVSSSEEVNAWIQDTVNTFGALDGAVNCAGVINQGSTSEQTPPLFLNETDETWNRVVGINLNGVLYCMRAEVKAMMDLPKAPRSIVNVASAASLFHDPTILSYCVTKAAVVSLTTTVSKELESLGIRLNAVSPSATKTGMSLQWYKNEEEAVADMAKRGITLLQPERVSDTIVWLLGQESDGISGVNIPIGASAP</sequence>
<dbReference type="EMBL" id="AMWN01000005">
    <property type="protein sequence ID" value="EXJ85894.1"/>
    <property type="molecule type" value="Genomic_DNA"/>
</dbReference>
<dbReference type="PRINTS" id="PR00080">
    <property type="entry name" value="SDRFAMILY"/>
</dbReference>
<dbReference type="Proteomes" id="UP000019484">
    <property type="component" value="Unassembled WGS sequence"/>
</dbReference>
<dbReference type="SUPFAM" id="SSF51735">
    <property type="entry name" value="NAD(P)-binding Rossmann-fold domains"/>
    <property type="match status" value="1"/>
</dbReference>
<dbReference type="CDD" id="cd05233">
    <property type="entry name" value="SDR_c"/>
    <property type="match status" value="1"/>
</dbReference>